<evidence type="ECO:0000313" key="2">
    <source>
        <dbReference type="Proteomes" id="UP000515703"/>
    </source>
</evidence>
<dbReference type="RefSeq" id="WP_185257041.1">
    <property type="nucleotide sequence ID" value="NZ_AP023368.1"/>
</dbReference>
<dbReference type="EMBL" id="AP023368">
    <property type="protein sequence ID" value="BCK01483.1"/>
    <property type="molecule type" value="Genomic_DNA"/>
</dbReference>
<organism evidence="1 2">
    <name type="scientific">Anaerocolumna chitinilytica</name>
    <dbReference type="NCBI Taxonomy" id="1727145"/>
    <lineage>
        <taxon>Bacteria</taxon>
        <taxon>Bacillati</taxon>
        <taxon>Bacillota</taxon>
        <taxon>Clostridia</taxon>
        <taxon>Lachnospirales</taxon>
        <taxon>Lachnospiraceae</taxon>
        <taxon>Anaerocolumna</taxon>
    </lineage>
</organism>
<reference evidence="1 2" key="2">
    <citation type="submission" date="2020-08" db="EMBL/GenBank/DDBJ databases">
        <authorList>
            <person name="Ueki A."/>
            <person name="Tonouchi A."/>
        </authorList>
    </citation>
    <scope>NUCLEOTIDE SEQUENCE [LARGE SCALE GENOMIC DNA]</scope>
    <source>
        <strain evidence="1 2">CTTW</strain>
    </source>
</reference>
<gene>
    <name evidence="1" type="ORF">bsdcttw_45230</name>
</gene>
<name>A0A7M3SA65_9FIRM</name>
<accession>A0A7M3SA65</accession>
<sequence>MHSLTERFMSSNPKQVQKFKDAYNDLPKNDYVDSYDIADCLRFGRISKEV</sequence>
<reference evidence="1 2" key="1">
    <citation type="submission" date="2020-08" db="EMBL/GenBank/DDBJ databases">
        <title>Draft genome sequencing of an Anaerocolumna strain isolated from anoxic soil subjected to BSD treatment.</title>
        <authorList>
            <person name="Uek A."/>
            <person name="Tonouchi A."/>
        </authorList>
    </citation>
    <scope>NUCLEOTIDE SEQUENCE [LARGE SCALE GENOMIC DNA]</scope>
    <source>
        <strain evidence="1 2">CTTW</strain>
    </source>
</reference>
<dbReference type="AlphaFoldDB" id="A0A7M3SA65"/>
<protein>
    <submittedName>
        <fullName evidence="1">Uncharacterized protein</fullName>
    </submittedName>
</protein>
<dbReference type="KEGG" id="acht:bsdcttw_45230"/>
<proteinExistence type="predicted"/>
<dbReference type="Proteomes" id="UP000515703">
    <property type="component" value="Chromosome"/>
</dbReference>
<keyword evidence="2" id="KW-1185">Reference proteome</keyword>
<evidence type="ECO:0000313" key="1">
    <source>
        <dbReference type="EMBL" id="BCK01483.1"/>
    </source>
</evidence>